<comment type="caution">
    <text evidence="1">The sequence shown here is derived from an EMBL/GenBank/DDBJ whole genome shotgun (WGS) entry which is preliminary data.</text>
</comment>
<dbReference type="AlphaFoldDB" id="A0A9J5XS31"/>
<name>A0A9J5XS31_SOLCO</name>
<evidence type="ECO:0000313" key="1">
    <source>
        <dbReference type="EMBL" id="KAG5590594.1"/>
    </source>
</evidence>
<proteinExistence type="predicted"/>
<reference evidence="1 2" key="1">
    <citation type="submission" date="2020-09" db="EMBL/GenBank/DDBJ databases">
        <title>De no assembly of potato wild relative species, Solanum commersonii.</title>
        <authorList>
            <person name="Cho K."/>
        </authorList>
    </citation>
    <scope>NUCLEOTIDE SEQUENCE [LARGE SCALE GENOMIC DNA]</scope>
    <source>
        <strain evidence="1">LZ3.2</strain>
        <tissue evidence="1">Leaf</tissue>
    </source>
</reference>
<dbReference type="EMBL" id="JACXVP010000008">
    <property type="protein sequence ID" value="KAG5590594.1"/>
    <property type="molecule type" value="Genomic_DNA"/>
</dbReference>
<accession>A0A9J5XS31</accession>
<evidence type="ECO:0000313" key="2">
    <source>
        <dbReference type="Proteomes" id="UP000824120"/>
    </source>
</evidence>
<gene>
    <name evidence="1" type="ORF">H5410_041108</name>
</gene>
<keyword evidence="2" id="KW-1185">Reference proteome</keyword>
<organism evidence="1 2">
    <name type="scientific">Solanum commersonii</name>
    <name type="common">Commerson's wild potato</name>
    <name type="synonym">Commerson's nightshade</name>
    <dbReference type="NCBI Taxonomy" id="4109"/>
    <lineage>
        <taxon>Eukaryota</taxon>
        <taxon>Viridiplantae</taxon>
        <taxon>Streptophyta</taxon>
        <taxon>Embryophyta</taxon>
        <taxon>Tracheophyta</taxon>
        <taxon>Spermatophyta</taxon>
        <taxon>Magnoliopsida</taxon>
        <taxon>eudicotyledons</taxon>
        <taxon>Gunneridae</taxon>
        <taxon>Pentapetalae</taxon>
        <taxon>asterids</taxon>
        <taxon>lamiids</taxon>
        <taxon>Solanales</taxon>
        <taxon>Solanaceae</taxon>
        <taxon>Solanoideae</taxon>
        <taxon>Solaneae</taxon>
        <taxon>Solanum</taxon>
    </lineage>
</organism>
<dbReference type="Proteomes" id="UP000824120">
    <property type="component" value="Chromosome 8"/>
</dbReference>
<sequence length="105" mass="11986">MAEGTRMKQLDEKLARHDEHLTKLLNNSQDVSNTQTGIQGTLELILNHLTVLERAPNKAPLEQQLGTIKNRDLTVLIDSRSTHSFMDANTVKQIGYHINYYPRCE</sequence>
<protein>
    <submittedName>
        <fullName evidence="1">Uncharacterized protein</fullName>
    </submittedName>
</protein>
<dbReference type="OrthoDB" id="1305746at2759"/>